<reference evidence="1 2" key="1">
    <citation type="journal article" date="2014" name="Genome Announc.">
        <title>Draft genome sequences of eight enterohepatic helicobacter species isolated from both laboratory and wild rodents.</title>
        <authorList>
            <person name="Sheh A."/>
            <person name="Shen Z."/>
            <person name="Fox J.G."/>
        </authorList>
    </citation>
    <scope>NUCLEOTIDE SEQUENCE [LARGE SCALE GENOMIC DNA]</scope>
    <source>
        <strain evidence="1 2">MIT-03-7007</strain>
    </source>
</reference>
<gene>
    <name evidence="1" type="ORF">LS72_008760</name>
</gene>
<comment type="caution">
    <text evidence="1">The sequence shown here is derived from an EMBL/GenBank/DDBJ whole genome shotgun (WGS) entry which is preliminary data.</text>
</comment>
<accession>A0A4U8UCA3</accession>
<dbReference type="RefSeq" id="WP_034554609.1">
    <property type="nucleotide sequence ID" value="NZ_JRPC02000024.1"/>
</dbReference>
<dbReference type="AlphaFoldDB" id="A0A4U8UCA3"/>
<organism evidence="1 2">
    <name type="scientific">Helicobacter apodemus</name>
    <dbReference type="NCBI Taxonomy" id="135569"/>
    <lineage>
        <taxon>Bacteria</taxon>
        <taxon>Pseudomonadati</taxon>
        <taxon>Campylobacterota</taxon>
        <taxon>Epsilonproteobacteria</taxon>
        <taxon>Campylobacterales</taxon>
        <taxon>Helicobacteraceae</taxon>
        <taxon>Helicobacter</taxon>
    </lineage>
</organism>
<name>A0A4U8UCA3_9HELI</name>
<dbReference type="EMBL" id="JRPC02000024">
    <property type="protein sequence ID" value="TLE14482.1"/>
    <property type="molecule type" value="Genomic_DNA"/>
</dbReference>
<evidence type="ECO:0000313" key="2">
    <source>
        <dbReference type="Proteomes" id="UP000029920"/>
    </source>
</evidence>
<dbReference type="Proteomes" id="UP000029920">
    <property type="component" value="Unassembled WGS sequence"/>
</dbReference>
<protein>
    <submittedName>
        <fullName evidence="1">Uncharacterized protein</fullName>
    </submittedName>
</protein>
<evidence type="ECO:0000313" key="1">
    <source>
        <dbReference type="EMBL" id="TLE14482.1"/>
    </source>
</evidence>
<proteinExistence type="predicted"/>
<sequence length="92" mass="10423">MILEIIHKKEKVFLSLNIDQNSEIGFLANKKGIKITCNGLECEIEIKANFNALSNAVCRVRERIYEALENKDVSLVIDLEGVIEDVAEEMKD</sequence>
<keyword evidence="2" id="KW-1185">Reference proteome</keyword>